<feature type="compositionally biased region" description="Acidic residues" evidence="3">
    <location>
        <begin position="398"/>
        <end position="412"/>
    </location>
</feature>
<feature type="domain" description="DUF676" evidence="5">
    <location>
        <begin position="26"/>
        <end position="219"/>
    </location>
</feature>
<evidence type="ECO:0000313" key="6">
    <source>
        <dbReference type="EMBL" id="SCV12003.1"/>
    </source>
</evidence>
<evidence type="ECO:0000256" key="2">
    <source>
        <dbReference type="ARBA" id="ARBA00022963"/>
    </source>
</evidence>
<evidence type="ECO:0000313" key="7">
    <source>
        <dbReference type="Proteomes" id="UP000006853"/>
    </source>
</evidence>
<dbReference type="GO" id="GO:0004622">
    <property type="term" value="F:phosphatidylcholine lysophospholipase activity"/>
    <property type="evidence" value="ECO:0007669"/>
    <property type="project" value="TreeGrafter"/>
</dbReference>
<dbReference type="GO" id="GO:0005811">
    <property type="term" value="C:lipid droplet"/>
    <property type="evidence" value="ECO:0007669"/>
    <property type="project" value="TreeGrafter"/>
</dbReference>
<dbReference type="GO" id="GO:0047372">
    <property type="term" value="F:monoacylglycerol lipase activity"/>
    <property type="evidence" value="ECO:0007669"/>
    <property type="project" value="TreeGrafter"/>
</dbReference>
<evidence type="ECO:0000256" key="3">
    <source>
        <dbReference type="SAM" id="MobiDB-lite"/>
    </source>
</evidence>
<keyword evidence="4" id="KW-0472">Membrane</keyword>
<keyword evidence="4" id="KW-1133">Transmembrane helix</keyword>
<dbReference type="Proteomes" id="UP000006853">
    <property type="component" value="Chromosome 2"/>
</dbReference>
<feature type="transmembrane region" description="Helical" evidence="4">
    <location>
        <begin position="283"/>
        <end position="308"/>
    </location>
</feature>
<dbReference type="Pfam" id="PF05057">
    <property type="entry name" value="DUF676"/>
    <property type="match status" value="1"/>
</dbReference>
<keyword evidence="7" id="KW-1185">Reference proteome</keyword>
<dbReference type="EMBL" id="FR839629">
    <property type="protein sequence ID" value="SCV12003.1"/>
    <property type="molecule type" value="Genomic_DNA"/>
</dbReference>
<sequence length="542" mass="61730">MSRKAMYIWGTNPYCSANTNQTQAMSETHLFALVHGLWGGPNHLQVIEQAIKDAFDDDSYHVLRPSNFAFFKTYDGIEVCGNKVIEALFSEIELLSEQDIKVTKISFVGYSLGGLIARYCIGELYRLGVFDKIEPVIFTTFATPHMGVRFWDSSIKSSTANFLGSTVLGQTGRDLFLHNSDMLLQLADPEDVYYKGLDLFQKKILLANIRNDRTVAFYTSYITTFTPFSKWSGIKLKYVDDTPHVSIGSHKPTAPRLVDLQNSYRVEELKKGYTLETVIQYSAILMVIMVILPFWIPVVFIATCFGTLQSYVRLRFQLSSNNLETVWSKIRSVLYGNSDHMHSKHHKSLKDHQKMHQSEGRENHISEMVGTILEDTLQLDKKLGEARSDNLDLNDFNAESDGESEAQSESESDYGQSSGSPLLENPVKVQSSNSIHNNDVVRFNFRDFAKAIQYVNEHFNGDSEVPLFTEEFEIPFDEDRKTIHYHLNQLDWIKIPVYIDTFNSHGGIIARRGVKTNPRGTATVYFWVSLVKDYLDTTQAET</sequence>
<comment type="similarity">
    <text evidence="1">Belongs to the putative lipase ROG1 family.</text>
</comment>
<dbReference type="PANTHER" id="PTHR12482">
    <property type="entry name" value="LIPASE ROG1-RELATED-RELATED"/>
    <property type="match status" value="1"/>
</dbReference>
<feature type="region of interest" description="Disordered" evidence="3">
    <location>
        <begin position="339"/>
        <end position="361"/>
    </location>
</feature>
<organism evidence="6 7">
    <name type="scientific">Komagataella phaffii (strain ATCC 76273 / CBS 7435 / CECT 11047 / NRRL Y-11430 / Wegner 21-1)</name>
    <name type="common">Yeast</name>
    <name type="synonym">Pichia pastoris</name>
    <dbReference type="NCBI Taxonomy" id="981350"/>
    <lineage>
        <taxon>Eukaryota</taxon>
        <taxon>Fungi</taxon>
        <taxon>Dikarya</taxon>
        <taxon>Ascomycota</taxon>
        <taxon>Saccharomycotina</taxon>
        <taxon>Pichiomycetes</taxon>
        <taxon>Pichiales</taxon>
        <taxon>Pichiaceae</taxon>
        <taxon>Komagataella</taxon>
    </lineage>
</organism>
<dbReference type="InterPro" id="IPR044294">
    <property type="entry name" value="Lipase-like"/>
</dbReference>
<feature type="compositionally biased region" description="Basic and acidic residues" evidence="3">
    <location>
        <begin position="350"/>
        <end position="361"/>
    </location>
</feature>
<accession>A0A1G4KPT5</accession>
<gene>
    <name evidence="6" type="primary">LPL1-1</name>
    <name evidence="6" type="ordered locus">PP7435_Chr2-0339</name>
</gene>
<keyword evidence="4" id="KW-0812">Transmembrane</keyword>
<dbReference type="Gene3D" id="3.40.50.1820">
    <property type="entry name" value="alpha/beta hydrolase"/>
    <property type="match status" value="1"/>
</dbReference>
<dbReference type="GO" id="GO:0016042">
    <property type="term" value="P:lipid catabolic process"/>
    <property type="evidence" value="ECO:0007669"/>
    <property type="project" value="UniProtKB-KW"/>
</dbReference>
<reference evidence="6 7" key="2">
    <citation type="journal article" date="2016" name="FEMS Yeast Res.">
        <title>Curation of the genome annotation of Pichia pastoris (Komagataella phaffii) CBS7435 from gene level to protein function.</title>
        <authorList>
            <person name="Valli M."/>
            <person name="Tatto N.E."/>
            <person name="Peymann A."/>
            <person name="Gruber C."/>
            <person name="Landes N."/>
            <person name="Ekker H."/>
            <person name="Thallinger G.G."/>
            <person name="Mattanovich D."/>
            <person name="Gasser B."/>
            <person name="Graf A.B."/>
        </authorList>
    </citation>
    <scope>GENOME REANNOTATION</scope>
    <source>
        <strain evidence="6 7">ATCC 76273 / CBS 7435 / CECT 11047 / NRRL Y-11430 / Wegner 21-1</strain>
    </source>
</reference>
<evidence type="ECO:0000256" key="4">
    <source>
        <dbReference type="SAM" id="Phobius"/>
    </source>
</evidence>
<dbReference type="PANTHER" id="PTHR12482:SF24">
    <property type="entry name" value="LIPID DROPLET PHOSPHOLIPASE 1"/>
    <property type="match status" value="1"/>
</dbReference>
<keyword evidence="2" id="KW-0443">Lipid metabolism</keyword>
<dbReference type="SUPFAM" id="SSF53474">
    <property type="entry name" value="alpha/beta-Hydrolases"/>
    <property type="match status" value="1"/>
</dbReference>
<dbReference type="AlphaFoldDB" id="A0A1G4KPT5"/>
<feature type="region of interest" description="Disordered" evidence="3">
    <location>
        <begin position="390"/>
        <end position="431"/>
    </location>
</feature>
<name>A0A1G4KPT5_KOMPC</name>
<evidence type="ECO:0000256" key="1">
    <source>
        <dbReference type="ARBA" id="ARBA00007920"/>
    </source>
</evidence>
<evidence type="ECO:0000259" key="5">
    <source>
        <dbReference type="Pfam" id="PF05057"/>
    </source>
</evidence>
<dbReference type="InterPro" id="IPR007751">
    <property type="entry name" value="DUF676_lipase-like"/>
</dbReference>
<keyword evidence="2" id="KW-0442">Lipid degradation</keyword>
<proteinExistence type="inferred from homology"/>
<reference evidence="6 7" key="1">
    <citation type="journal article" date="2011" name="J. Biotechnol.">
        <title>High-quality genome sequence of Pichia pastoris CBS7435.</title>
        <authorList>
            <person name="Kuberl A."/>
            <person name="Schneider J."/>
            <person name="Thallinger G.G."/>
            <person name="Anderl I."/>
            <person name="Wibberg D."/>
            <person name="Hajek T."/>
            <person name="Jaenicke S."/>
            <person name="Brinkrolf K."/>
            <person name="Goesmann A."/>
            <person name="Szczepanowski R."/>
            <person name="Puhler A."/>
            <person name="Schwab H."/>
            <person name="Glieder A."/>
            <person name="Pichler H."/>
        </authorList>
    </citation>
    <scope>NUCLEOTIDE SEQUENCE [LARGE SCALE GENOMIC DNA]</scope>
    <source>
        <strain evidence="7">ATCC 76273 / CBS 7435 / CECT 11047 / NRRL Y-11430 / Wegner 21-1</strain>
    </source>
</reference>
<protein>
    <submittedName>
        <fullName evidence="6">Phospholipase</fullName>
    </submittedName>
</protein>
<dbReference type="InterPro" id="IPR029058">
    <property type="entry name" value="AB_hydrolase_fold"/>
</dbReference>